<sequence length="195" mass="22616">MNEYYLVIEFVFEVKSKLPFKKFRFPVQNFPFKCGLRIRNNGDKVFPGAILKNFVVRPTDQSINLFHDFPGEFKIGELNPSDEITLWFGELNTFLEGMVWVACDVSQLTPTDKITTYQKERNTNQVILYNRPNSWGVEEFIQSQSQVQTARTNFLLVVLTLLIFLEGLWGIKSIVISVLNLLSKILLFLSELVRI</sequence>
<gene>
    <name evidence="2" type="ORF">A3I33_01315</name>
</gene>
<dbReference type="AlphaFoldDB" id="A0A1G1ZB12"/>
<protein>
    <submittedName>
        <fullName evidence="2">Uncharacterized protein</fullName>
    </submittedName>
</protein>
<evidence type="ECO:0000313" key="2">
    <source>
        <dbReference type="EMBL" id="OGY61040.1"/>
    </source>
</evidence>
<keyword evidence="1" id="KW-0472">Membrane</keyword>
<feature type="transmembrane region" description="Helical" evidence="1">
    <location>
        <begin position="154"/>
        <end position="182"/>
    </location>
</feature>
<reference evidence="2 3" key="1">
    <citation type="journal article" date="2016" name="Nat. Commun.">
        <title>Thousands of microbial genomes shed light on interconnected biogeochemical processes in an aquifer system.</title>
        <authorList>
            <person name="Anantharaman K."/>
            <person name="Brown C.T."/>
            <person name="Hug L.A."/>
            <person name="Sharon I."/>
            <person name="Castelle C.J."/>
            <person name="Probst A.J."/>
            <person name="Thomas B.C."/>
            <person name="Singh A."/>
            <person name="Wilkins M.J."/>
            <person name="Karaoz U."/>
            <person name="Brodie E.L."/>
            <person name="Williams K.H."/>
            <person name="Hubbard S.S."/>
            <person name="Banfield J.F."/>
        </authorList>
    </citation>
    <scope>NUCLEOTIDE SEQUENCE [LARGE SCALE GENOMIC DNA]</scope>
</reference>
<dbReference type="EMBL" id="MHJA01000018">
    <property type="protein sequence ID" value="OGY61040.1"/>
    <property type="molecule type" value="Genomic_DNA"/>
</dbReference>
<name>A0A1G1ZB12_9BACT</name>
<evidence type="ECO:0000256" key="1">
    <source>
        <dbReference type="SAM" id="Phobius"/>
    </source>
</evidence>
<organism evidence="2 3">
    <name type="scientific">Candidatus Colwellbacteria bacterium RIFCSPLOWO2_02_FULL_45_11</name>
    <dbReference type="NCBI Taxonomy" id="1797692"/>
    <lineage>
        <taxon>Bacteria</taxon>
        <taxon>Candidatus Colwelliibacteriota</taxon>
    </lineage>
</organism>
<proteinExistence type="predicted"/>
<dbReference type="Proteomes" id="UP000176544">
    <property type="component" value="Unassembled WGS sequence"/>
</dbReference>
<keyword evidence="1" id="KW-0812">Transmembrane</keyword>
<comment type="caution">
    <text evidence="2">The sequence shown here is derived from an EMBL/GenBank/DDBJ whole genome shotgun (WGS) entry which is preliminary data.</text>
</comment>
<dbReference type="STRING" id="1797692.A3I33_01315"/>
<accession>A0A1G1ZB12</accession>
<keyword evidence="1" id="KW-1133">Transmembrane helix</keyword>
<evidence type="ECO:0000313" key="3">
    <source>
        <dbReference type="Proteomes" id="UP000176544"/>
    </source>
</evidence>